<reference evidence="1" key="2">
    <citation type="journal article" date="2022" name="New Phytol.">
        <title>Evolutionary transition to the ectomycorrhizal habit in the genomes of a hyperdiverse lineage of mushroom-forming fungi.</title>
        <authorList>
            <person name="Looney B."/>
            <person name="Miyauchi S."/>
            <person name="Morin E."/>
            <person name="Drula E."/>
            <person name="Courty P.E."/>
            <person name="Kohler A."/>
            <person name="Kuo A."/>
            <person name="LaButti K."/>
            <person name="Pangilinan J."/>
            <person name="Lipzen A."/>
            <person name="Riley R."/>
            <person name="Andreopoulos W."/>
            <person name="He G."/>
            <person name="Johnson J."/>
            <person name="Nolan M."/>
            <person name="Tritt A."/>
            <person name="Barry K.W."/>
            <person name="Grigoriev I.V."/>
            <person name="Nagy L.G."/>
            <person name="Hibbett D."/>
            <person name="Henrissat B."/>
            <person name="Matheny P.B."/>
            <person name="Labbe J."/>
            <person name="Martin F.M."/>
        </authorList>
    </citation>
    <scope>NUCLEOTIDE SEQUENCE</scope>
    <source>
        <strain evidence="1">FP105234-sp</strain>
    </source>
</reference>
<dbReference type="EMBL" id="MU275881">
    <property type="protein sequence ID" value="KAI0048800.1"/>
    <property type="molecule type" value="Genomic_DNA"/>
</dbReference>
<organism evidence="1 2">
    <name type="scientific">Auriscalpium vulgare</name>
    <dbReference type="NCBI Taxonomy" id="40419"/>
    <lineage>
        <taxon>Eukaryota</taxon>
        <taxon>Fungi</taxon>
        <taxon>Dikarya</taxon>
        <taxon>Basidiomycota</taxon>
        <taxon>Agaricomycotina</taxon>
        <taxon>Agaricomycetes</taxon>
        <taxon>Russulales</taxon>
        <taxon>Auriscalpiaceae</taxon>
        <taxon>Auriscalpium</taxon>
    </lineage>
</organism>
<name>A0ACB8RXK5_9AGAM</name>
<dbReference type="Proteomes" id="UP000814033">
    <property type="component" value="Unassembled WGS sequence"/>
</dbReference>
<proteinExistence type="predicted"/>
<comment type="caution">
    <text evidence="1">The sequence shown here is derived from an EMBL/GenBank/DDBJ whole genome shotgun (WGS) entry which is preliminary data.</text>
</comment>
<keyword evidence="2" id="KW-1185">Reference proteome</keyword>
<accession>A0ACB8RXK5</accession>
<protein>
    <submittedName>
        <fullName evidence="1">Uncharacterized protein</fullName>
    </submittedName>
</protein>
<evidence type="ECO:0000313" key="2">
    <source>
        <dbReference type="Proteomes" id="UP000814033"/>
    </source>
</evidence>
<gene>
    <name evidence="1" type="ORF">FA95DRAFT_1604904</name>
</gene>
<sequence length="451" mass="50951">MAGRLIFNFVGWAFLPDWTTKLILRYTARYFRAPPTPRHYRITFALVVLSYLTYNLIDAVRSPPPNNYQLLNVLPNADEAALKNAYRAFVRKNHPDRVGDAGAPMFIAVRAGYEALMKPAKRWAYDRFGPDILKCEHCKTPRDYLHEGVQNTIIYHVSTGLALLFFSAIGFNNGVAFWRYAFFFLFAASEFSLLFSPSAYLDDEGGFSLLRWLFPNRTPFQHILVLHQAFVFVSLALSRVAPVLFPPPVVAPKAETERMILDKIKGIDRELHALLQTELVAIQPSGSRAADGARVELDDGTMDILTREMEHLLIEGRLRSEGGDVARARREVITRERAEQAARPPRPWRRRTASAINVADKHHHHDAGSQSQSQNQNQLPSPESRARTPLLSEEPIDVDALEHREVLRERVNEMWRGLGASPSGSSSGKPLGYASGTLWTQKHLRARSKSC</sequence>
<evidence type="ECO:0000313" key="1">
    <source>
        <dbReference type="EMBL" id="KAI0048800.1"/>
    </source>
</evidence>
<reference evidence="1" key="1">
    <citation type="submission" date="2021-02" db="EMBL/GenBank/DDBJ databases">
        <authorList>
            <consortium name="DOE Joint Genome Institute"/>
            <person name="Ahrendt S."/>
            <person name="Looney B.P."/>
            <person name="Miyauchi S."/>
            <person name="Morin E."/>
            <person name="Drula E."/>
            <person name="Courty P.E."/>
            <person name="Chicoki N."/>
            <person name="Fauchery L."/>
            <person name="Kohler A."/>
            <person name="Kuo A."/>
            <person name="Labutti K."/>
            <person name="Pangilinan J."/>
            <person name="Lipzen A."/>
            <person name="Riley R."/>
            <person name="Andreopoulos W."/>
            <person name="He G."/>
            <person name="Johnson J."/>
            <person name="Barry K.W."/>
            <person name="Grigoriev I.V."/>
            <person name="Nagy L."/>
            <person name="Hibbett D."/>
            <person name="Henrissat B."/>
            <person name="Matheny P.B."/>
            <person name="Labbe J."/>
            <person name="Martin F."/>
        </authorList>
    </citation>
    <scope>NUCLEOTIDE SEQUENCE</scope>
    <source>
        <strain evidence="1">FP105234-sp</strain>
    </source>
</reference>